<evidence type="ECO:0000313" key="3">
    <source>
        <dbReference type="Proteomes" id="UP001239994"/>
    </source>
</evidence>
<protein>
    <submittedName>
        <fullName evidence="2">Uncharacterized protein</fullName>
    </submittedName>
</protein>
<dbReference type="EMBL" id="JAROKS010000022">
    <property type="protein sequence ID" value="KAK1789472.1"/>
    <property type="molecule type" value="Genomic_DNA"/>
</dbReference>
<feature type="non-terminal residue" evidence="2">
    <location>
        <position position="87"/>
    </location>
</feature>
<feature type="compositionally biased region" description="Basic and acidic residues" evidence="1">
    <location>
        <begin position="75"/>
        <end position="87"/>
    </location>
</feature>
<dbReference type="Proteomes" id="UP001239994">
    <property type="component" value="Unassembled WGS sequence"/>
</dbReference>
<sequence length="87" mass="9899">MHSLIEHYGQPHKLSLRGIAEAMDGPDDCSGDTQEMRRRWFVTDMTRRPFITLQARTVRGKFPPSVCDSPTTQETHARAEIPKGIHP</sequence>
<organism evidence="2 3">
    <name type="scientific">Electrophorus voltai</name>
    <dbReference type="NCBI Taxonomy" id="2609070"/>
    <lineage>
        <taxon>Eukaryota</taxon>
        <taxon>Metazoa</taxon>
        <taxon>Chordata</taxon>
        <taxon>Craniata</taxon>
        <taxon>Vertebrata</taxon>
        <taxon>Euteleostomi</taxon>
        <taxon>Actinopterygii</taxon>
        <taxon>Neopterygii</taxon>
        <taxon>Teleostei</taxon>
        <taxon>Ostariophysi</taxon>
        <taxon>Gymnotiformes</taxon>
        <taxon>Gymnotoidei</taxon>
        <taxon>Gymnotidae</taxon>
        <taxon>Electrophorus</taxon>
    </lineage>
</organism>
<comment type="caution">
    <text evidence="2">The sequence shown here is derived from an EMBL/GenBank/DDBJ whole genome shotgun (WGS) entry which is preliminary data.</text>
</comment>
<evidence type="ECO:0000313" key="2">
    <source>
        <dbReference type="EMBL" id="KAK1789472.1"/>
    </source>
</evidence>
<gene>
    <name evidence="2" type="ORF">P4O66_015395</name>
</gene>
<evidence type="ECO:0000256" key="1">
    <source>
        <dbReference type="SAM" id="MobiDB-lite"/>
    </source>
</evidence>
<reference evidence="2" key="1">
    <citation type="submission" date="2023-03" db="EMBL/GenBank/DDBJ databases">
        <title>Electrophorus voltai genome.</title>
        <authorList>
            <person name="Bian C."/>
        </authorList>
    </citation>
    <scope>NUCLEOTIDE SEQUENCE</scope>
    <source>
        <strain evidence="2">CB-2022</strain>
        <tissue evidence="2">Muscle</tissue>
    </source>
</reference>
<keyword evidence="3" id="KW-1185">Reference proteome</keyword>
<feature type="region of interest" description="Disordered" evidence="1">
    <location>
        <begin position="61"/>
        <end position="87"/>
    </location>
</feature>
<accession>A0AAD8YYQ8</accession>
<dbReference type="AlphaFoldDB" id="A0AAD8YYQ8"/>
<proteinExistence type="predicted"/>
<name>A0AAD8YYQ8_9TELE</name>